<dbReference type="GO" id="GO:0005737">
    <property type="term" value="C:cytoplasm"/>
    <property type="evidence" value="ECO:0007669"/>
    <property type="project" value="TreeGrafter"/>
</dbReference>
<dbReference type="InterPro" id="IPR003057">
    <property type="entry name" value="Invtbrt_color"/>
</dbReference>
<dbReference type="EMBL" id="CAXKWB010052922">
    <property type="protein sequence ID" value="CAL4173580.1"/>
    <property type="molecule type" value="Genomic_DNA"/>
</dbReference>
<evidence type="ECO:0000259" key="5">
    <source>
        <dbReference type="Pfam" id="PF00061"/>
    </source>
</evidence>
<evidence type="ECO:0000313" key="6">
    <source>
        <dbReference type="EMBL" id="CAL4173580.1"/>
    </source>
</evidence>
<dbReference type="InterPro" id="IPR000566">
    <property type="entry name" value="Lipocln_cytosolic_FA-bd_dom"/>
</dbReference>
<evidence type="ECO:0000313" key="7">
    <source>
        <dbReference type="Proteomes" id="UP001497623"/>
    </source>
</evidence>
<dbReference type="PRINTS" id="PR01273">
    <property type="entry name" value="INVTBRTCOLOR"/>
</dbReference>
<keyword evidence="2" id="KW-1015">Disulfide bond</keyword>
<dbReference type="GO" id="GO:0031409">
    <property type="term" value="F:pigment binding"/>
    <property type="evidence" value="ECO:0007669"/>
    <property type="project" value="InterPro"/>
</dbReference>
<evidence type="ECO:0000256" key="2">
    <source>
        <dbReference type="ARBA" id="ARBA00023157"/>
    </source>
</evidence>
<dbReference type="Proteomes" id="UP001497623">
    <property type="component" value="Unassembled WGS sequence"/>
</dbReference>
<protein>
    <recommendedName>
        <fullName evidence="5">Lipocalin/cytosolic fatty-acid binding domain-containing protein</fullName>
    </recommendedName>
</protein>
<organism evidence="6 7">
    <name type="scientific">Meganyctiphanes norvegica</name>
    <name type="common">Northern krill</name>
    <name type="synonym">Thysanopoda norvegica</name>
    <dbReference type="NCBI Taxonomy" id="48144"/>
    <lineage>
        <taxon>Eukaryota</taxon>
        <taxon>Metazoa</taxon>
        <taxon>Ecdysozoa</taxon>
        <taxon>Arthropoda</taxon>
        <taxon>Crustacea</taxon>
        <taxon>Multicrustacea</taxon>
        <taxon>Malacostraca</taxon>
        <taxon>Eumalacostraca</taxon>
        <taxon>Eucarida</taxon>
        <taxon>Euphausiacea</taxon>
        <taxon>Euphausiidae</taxon>
        <taxon>Meganyctiphanes</taxon>
    </lineage>
</organism>
<evidence type="ECO:0000256" key="3">
    <source>
        <dbReference type="PIRNR" id="PIRNR036893"/>
    </source>
</evidence>
<dbReference type="PANTHER" id="PTHR10612:SF62">
    <property type="entry name" value="LIPOCALIN_CYTOSOLIC FATTY-ACID BINDING DOMAIN-CONTAINING PROTEIN"/>
    <property type="match status" value="1"/>
</dbReference>
<dbReference type="SUPFAM" id="SSF50814">
    <property type="entry name" value="Lipocalins"/>
    <property type="match status" value="1"/>
</dbReference>
<accession>A0AAV2SBS4</accession>
<feature type="signal peptide" evidence="3">
    <location>
        <begin position="1"/>
        <end position="19"/>
    </location>
</feature>
<comment type="similarity">
    <text evidence="1 3 4">Belongs to the calycin superfamily. Lipocalin family.</text>
</comment>
<dbReference type="Gene3D" id="2.40.128.20">
    <property type="match status" value="1"/>
</dbReference>
<dbReference type="PIRSF" id="PIRSF036893">
    <property type="entry name" value="Lipocalin_ApoD"/>
    <property type="match status" value="1"/>
</dbReference>
<reference evidence="6 7" key="1">
    <citation type="submission" date="2024-05" db="EMBL/GenBank/DDBJ databases">
        <authorList>
            <person name="Wallberg A."/>
        </authorList>
    </citation>
    <scope>NUCLEOTIDE SEQUENCE [LARGE SCALE GENOMIC DNA]</scope>
</reference>
<dbReference type="PRINTS" id="PR00179">
    <property type="entry name" value="LIPOCALIN"/>
</dbReference>
<dbReference type="PANTHER" id="PTHR10612">
    <property type="entry name" value="APOLIPOPROTEIN D"/>
    <property type="match status" value="1"/>
</dbReference>
<comment type="caution">
    <text evidence="6">The sequence shown here is derived from an EMBL/GenBank/DDBJ whole genome shotgun (WGS) entry which is preliminary data.</text>
</comment>
<dbReference type="PROSITE" id="PS00213">
    <property type="entry name" value="LIPOCALIN"/>
    <property type="match status" value="1"/>
</dbReference>
<keyword evidence="7" id="KW-1185">Reference proteome</keyword>
<evidence type="ECO:0000256" key="4">
    <source>
        <dbReference type="RuleBase" id="RU003695"/>
    </source>
</evidence>
<dbReference type="InterPro" id="IPR022272">
    <property type="entry name" value="Lipocalin_CS"/>
</dbReference>
<feature type="domain" description="Lipocalin/cytosolic fatty-acid binding" evidence="5">
    <location>
        <begin position="37"/>
        <end position="170"/>
    </location>
</feature>
<proteinExistence type="inferred from homology"/>
<keyword evidence="3" id="KW-0732">Signal</keyword>
<sequence>MFQILQLVVLALLATSAYGNCPQVDLTPNFDTKRYMGTWYEIQAQDSTFRTVTTCGKSEYSLLNDAVHVVTQGENSSGSPVKDSTKMSISENPARMFTTVRTFLMTVNPPYEVLDTDYDNYACVHSCLSFGIFGTNDYLWIYSRKRTLEKSMVEACRTLFSKYRGTDISILKDTPQIGC</sequence>
<dbReference type="GO" id="GO:0006629">
    <property type="term" value="P:lipid metabolic process"/>
    <property type="evidence" value="ECO:0007669"/>
    <property type="project" value="TreeGrafter"/>
</dbReference>
<dbReference type="AlphaFoldDB" id="A0AAV2SBS4"/>
<dbReference type="InterPro" id="IPR022271">
    <property type="entry name" value="Lipocalin_ApoD"/>
</dbReference>
<gene>
    <name evidence="6" type="ORF">MNOR_LOCUS34410</name>
</gene>
<name>A0AAV2SBS4_MEGNR</name>
<dbReference type="Pfam" id="PF00061">
    <property type="entry name" value="Lipocalin"/>
    <property type="match status" value="1"/>
</dbReference>
<evidence type="ECO:0000256" key="1">
    <source>
        <dbReference type="ARBA" id="ARBA00006889"/>
    </source>
</evidence>
<feature type="chain" id="PRO_5043115521" description="Lipocalin/cytosolic fatty-acid binding domain-containing protein" evidence="3">
    <location>
        <begin position="20"/>
        <end position="179"/>
    </location>
</feature>
<dbReference type="GO" id="GO:0000302">
    <property type="term" value="P:response to reactive oxygen species"/>
    <property type="evidence" value="ECO:0007669"/>
    <property type="project" value="TreeGrafter"/>
</dbReference>
<dbReference type="InterPro" id="IPR012674">
    <property type="entry name" value="Calycin"/>
</dbReference>